<organism evidence="2 3">
    <name type="scientific">Chitinophaga filiformis</name>
    <name type="common">Myxococcus filiformis</name>
    <name type="synonym">Flexibacter filiformis</name>
    <dbReference type="NCBI Taxonomy" id="104663"/>
    <lineage>
        <taxon>Bacteria</taxon>
        <taxon>Pseudomonadati</taxon>
        <taxon>Bacteroidota</taxon>
        <taxon>Chitinophagia</taxon>
        <taxon>Chitinophagales</taxon>
        <taxon>Chitinophagaceae</taxon>
        <taxon>Chitinophaga</taxon>
    </lineage>
</organism>
<gene>
    <name evidence="2" type="ORF">SAMN04488121_10637</name>
</gene>
<dbReference type="STRING" id="104663.SAMN04488121_10637"/>
<reference evidence="2 3" key="1">
    <citation type="submission" date="2016-10" db="EMBL/GenBank/DDBJ databases">
        <authorList>
            <person name="de Groot N.N."/>
        </authorList>
    </citation>
    <scope>NUCLEOTIDE SEQUENCE [LARGE SCALE GENOMIC DNA]</scope>
    <source>
        <strain evidence="2 3">DSM 527</strain>
    </source>
</reference>
<evidence type="ECO:0000313" key="3">
    <source>
        <dbReference type="Proteomes" id="UP000199045"/>
    </source>
</evidence>
<dbReference type="PRINTS" id="PR00114">
    <property type="entry name" value="STPHPHTASE"/>
</dbReference>
<dbReference type="GO" id="GO:0016791">
    <property type="term" value="F:phosphatase activity"/>
    <property type="evidence" value="ECO:0007669"/>
    <property type="project" value="TreeGrafter"/>
</dbReference>
<dbReference type="InterPro" id="IPR050126">
    <property type="entry name" value="Ap4A_hydrolase"/>
</dbReference>
<dbReference type="RefSeq" id="WP_089835121.1">
    <property type="nucleotide sequence ID" value="NZ_FNBN01000006.1"/>
</dbReference>
<dbReference type="PANTHER" id="PTHR42850">
    <property type="entry name" value="METALLOPHOSPHOESTERASE"/>
    <property type="match status" value="1"/>
</dbReference>
<sequence>MSRTLVIGDIHGCYNELIRLTTLIGLKEDDLLISVGDIIDRGPKSKEVYHYFRNRPNSIVLAGNHERKHLNGVLSYAQEIVRLQFGDEYPAFLEWCATIGYYHETADAIIVHAAFEHDCALTEQREDVLSGSTAGDKYLEKKYGSSAEWVNKYRGVKPVIYGHHVTGDQPEMRNNTFGIDTGACHGGYLTAIELPGFIVHQVKAEKDYWKEEQASWQIPVLRAKDWENMPFESIRKQLDKLAYIEVPEVKAFLADIERWSAGLYALYPVIIEALATFVTQLVSTHGADFSKAANQYTFKAYLFKSKANNLKIEDLGKSLNTPAKVMELANVLGVADIPLRNY</sequence>
<dbReference type="InterPro" id="IPR004843">
    <property type="entry name" value="Calcineurin-like_PHP"/>
</dbReference>
<dbReference type="Pfam" id="PF00149">
    <property type="entry name" value="Metallophos"/>
    <property type="match status" value="1"/>
</dbReference>
<dbReference type="Proteomes" id="UP000199045">
    <property type="component" value="Unassembled WGS sequence"/>
</dbReference>
<name>A0A1G7WKB9_CHIFI</name>
<dbReference type="PANTHER" id="PTHR42850:SF4">
    <property type="entry name" value="ZINC-DEPENDENT ENDOPOLYPHOSPHATASE"/>
    <property type="match status" value="1"/>
</dbReference>
<evidence type="ECO:0000313" key="2">
    <source>
        <dbReference type="EMBL" id="SDG72445.1"/>
    </source>
</evidence>
<dbReference type="OrthoDB" id="9808081at2"/>
<dbReference type="InterPro" id="IPR029052">
    <property type="entry name" value="Metallo-depent_PP-like"/>
</dbReference>
<proteinExistence type="predicted"/>
<protein>
    <submittedName>
        <fullName evidence="2">Serine/threonine protein phosphatase 1</fullName>
    </submittedName>
</protein>
<dbReference type="GO" id="GO:0005737">
    <property type="term" value="C:cytoplasm"/>
    <property type="evidence" value="ECO:0007669"/>
    <property type="project" value="TreeGrafter"/>
</dbReference>
<dbReference type="EMBL" id="FNBN01000006">
    <property type="protein sequence ID" value="SDG72445.1"/>
    <property type="molecule type" value="Genomic_DNA"/>
</dbReference>
<evidence type="ECO:0000259" key="1">
    <source>
        <dbReference type="Pfam" id="PF00149"/>
    </source>
</evidence>
<feature type="domain" description="Calcineurin-like phosphoesterase" evidence="1">
    <location>
        <begin position="3"/>
        <end position="115"/>
    </location>
</feature>
<accession>A0A1G7WKB9</accession>
<dbReference type="InterPro" id="IPR006186">
    <property type="entry name" value="Ser/Thr-sp_prot-phosphatase"/>
</dbReference>
<dbReference type="SUPFAM" id="SSF56300">
    <property type="entry name" value="Metallo-dependent phosphatases"/>
    <property type="match status" value="1"/>
</dbReference>
<dbReference type="AlphaFoldDB" id="A0A1G7WKB9"/>
<dbReference type="Gene3D" id="3.60.21.10">
    <property type="match status" value="1"/>
</dbReference>